<keyword evidence="2" id="KW-0808">Transferase</keyword>
<protein>
    <recommendedName>
        <fullName evidence="3">Glycosyltransferase subfamily 4-like N-terminal domain-containing protein</fullName>
    </recommendedName>
</protein>
<gene>
    <name evidence="4" type="ORF">GCM10023196_061950</name>
</gene>
<keyword evidence="1" id="KW-0328">Glycosyltransferase</keyword>
<proteinExistence type="predicted"/>
<accession>A0ABP8UHQ7</accession>
<dbReference type="Pfam" id="PF13439">
    <property type="entry name" value="Glyco_transf_4"/>
    <property type="match status" value="1"/>
</dbReference>
<evidence type="ECO:0000259" key="3">
    <source>
        <dbReference type="Pfam" id="PF13439"/>
    </source>
</evidence>
<dbReference type="PANTHER" id="PTHR45947">
    <property type="entry name" value="SULFOQUINOVOSYL TRANSFERASE SQD2"/>
    <property type="match status" value="1"/>
</dbReference>
<evidence type="ECO:0000256" key="2">
    <source>
        <dbReference type="ARBA" id="ARBA00022679"/>
    </source>
</evidence>
<comment type="caution">
    <text evidence="4">The sequence shown here is derived from an EMBL/GenBank/DDBJ whole genome shotgun (WGS) entry which is preliminary data.</text>
</comment>
<organism evidence="4 5">
    <name type="scientific">Actinoallomurus vinaceus</name>
    <dbReference type="NCBI Taxonomy" id="1080074"/>
    <lineage>
        <taxon>Bacteria</taxon>
        <taxon>Bacillati</taxon>
        <taxon>Actinomycetota</taxon>
        <taxon>Actinomycetes</taxon>
        <taxon>Streptosporangiales</taxon>
        <taxon>Thermomonosporaceae</taxon>
        <taxon>Actinoallomurus</taxon>
    </lineage>
</organism>
<keyword evidence="5" id="KW-1185">Reference proteome</keyword>
<dbReference type="PANTHER" id="PTHR45947:SF3">
    <property type="entry name" value="SULFOQUINOVOSYL TRANSFERASE SQD2"/>
    <property type="match status" value="1"/>
</dbReference>
<feature type="domain" description="Glycosyltransferase subfamily 4-like N-terminal" evidence="3">
    <location>
        <begin position="12"/>
        <end position="108"/>
    </location>
</feature>
<dbReference type="EMBL" id="BAABHK010000009">
    <property type="protein sequence ID" value="GAA4631665.1"/>
    <property type="molecule type" value="Genomic_DNA"/>
</dbReference>
<name>A0ABP8UHQ7_9ACTN</name>
<dbReference type="RefSeq" id="WP_345434652.1">
    <property type="nucleotide sequence ID" value="NZ_BAABHK010000009.1"/>
</dbReference>
<dbReference type="Proteomes" id="UP001501442">
    <property type="component" value="Unassembled WGS sequence"/>
</dbReference>
<evidence type="ECO:0000256" key="1">
    <source>
        <dbReference type="ARBA" id="ARBA00022676"/>
    </source>
</evidence>
<sequence length="411" mass="44068">MKILVYPHAMEIGGSQLNAIELAAAVRDLGHEVAVIAEPGPLVERVISLGLEHLPLDAGRRRPSPATVRLLRRLIAERGYDVVHGYEWPPGIEAFYAAGRRAAAVCTVMSMSVAPFIPASLPLVVGTHELSERTAIGRPGPVHLIEPPIDVDANAPGHPADGFRARFALDEDHFDVVVVGRLVQELKLEGVLTAVDVVGELGRELPIRLVIVGDGPARPAVEARAARVNAALGRRGVVLTGRLDDPRPAYAAASVALAMGGSALRALAFARPLIVQGERGFFELLTPESCGRFLKQGWYGLGDGNGAVRLATILRELVAHPERGAELGAYGRDLVAARFGLRRAARVQEQIYRDALAWRSPARELASTAGRVLSYKLRRRYGRLRGTAARDDFNAVAGSVQGSLSRPVGSR</sequence>
<dbReference type="Pfam" id="PF13692">
    <property type="entry name" value="Glyco_trans_1_4"/>
    <property type="match status" value="1"/>
</dbReference>
<dbReference type="InterPro" id="IPR028098">
    <property type="entry name" value="Glyco_trans_4-like_N"/>
</dbReference>
<dbReference type="InterPro" id="IPR050194">
    <property type="entry name" value="Glycosyltransferase_grp1"/>
</dbReference>
<reference evidence="5" key="1">
    <citation type="journal article" date="2019" name="Int. J. Syst. Evol. Microbiol.">
        <title>The Global Catalogue of Microorganisms (GCM) 10K type strain sequencing project: providing services to taxonomists for standard genome sequencing and annotation.</title>
        <authorList>
            <consortium name="The Broad Institute Genomics Platform"/>
            <consortium name="The Broad Institute Genome Sequencing Center for Infectious Disease"/>
            <person name="Wu L."/>
            <person name="Ma J."/>
        </authorList>
    </citation>
    <scope>NUCLEOTIDE SEQUENCE [LARGE SCALE GENOMIC DNA]</scope>
    <source>
        <strain evidence="5">JCM 17939</strain>
    </source>
</reference>
<dbReference type="SUPFAM" id="SSF53756">
    <property type="entry name" value="UDP-Glycosyltransferase/glycogen phosphorylase"/>
    <property type="match status" value="1"/>
</dbReference>
<evidence type="ECO:0000313" key="4">
    <source>
        <dbReference type="EMBL" id="GAA4631665.1"/>
    </source>
</evidence>
<dbReference type="Gene3D" id="3.40.50.2000">
    <property type="entry name" value="Glycogen Phosphorylase B"/>
    <property type="match status" value="2"/>
</dbReference>
<evidence type="ECO:0000313" key="5">
    <source>
        <dbReference type="Proteomes" id="UP001501442"/>
    </source>
</evidence>